<dbReference type="InterPro" id="IPR012910">
    <property type="entry name" value="Plug_dom"/>
</dbReference>
<dbReference type="GO" id="GO:0044718">
    <property type="term" value="P:siderophore transmembrane transport"/>
    <property type="evidence" value="ECO:0007669"/>
    <property type="project" value="TreeGrafter"/>
</dbReference>
<keyword evidence="5" id="KW-0732">Signal</keyword>
<protein>
    <submittedName>
        <fullName evidence="14">TonB-dependent receptor</fullName>
    </submittedName>
</protein>
<dbReference type="Gene3D" id="2.40.170.20">
    <property type="entry name" value="TonB-dependent receptor, beta-barrel domain"/>
    <property type="match status" value="1"/>
</dbReference>
<sequence>MKHILFLWLTLGCISFSYTQTLTITDKETQYPLEGVAIISESPREYATTNTEGQTNISVFKDVNSIQIRLFGYETQILSYSQIETARFIIALKPSNLSLNQIVISGTRWRQSANNIPSKIISITTKEVALQNPQTAADLLGASGKVFIQKSQQGGGSPMIRGFATNRLIYTVDGVRMNTAIFRGGNLQNVINIDPFATESTEVLFGPSSVIYGSDAIGGVMSFQTLTPQLSKTEYQLVSGKALVRFSSANKEKTGHFDVNVGWEKWAMVTSFSSWDFDHLKQGSHGPEDYIKKIHTQRQNDEDIVITQEDPLLQIPSAYSQVNLMQKVRFQPNENWDFQYGFHYSETSPYGRYDRHNRFKNGSLRYAEWNYGPQSWMMNNLSVSHKGNNSLYDDFRIRLAQQSFEESRIDRSLNNNERTTNTENVEAYSINVDFNKRLNSANILYYGLEYVLNDVSSKGVITDISTETQKHGPSRYPQATWNSIAVYLNNEYQVSNKLTLQGGLRYNRFILDADFSNNLEFYPFSFDSAKINNGALTGSIGAVYRPKKSWSIKTNIGTAFRSPNVDDIGKIFDSEPGSVTVPNPDLKAEYAYNFDLGIAKVFDDIIKLDLTGYYTSLQNAMVQRDYQLNGENTIIYDGEESQIQAIQNAAVAHVYGVQAGIEVKLPSNFMFFSDINYQKGEEELDDGSTSASRHAAPLFGVTRIRYQKKDLTLELNTMYQGSKRFDDLPISEQDKDEIYAKDANGNNYAPSWYTLNLKTMYKINETFSLSGGVENLTDQRYRPFGSGISGAGRNVIMALRVDF</sequence>
<dbReference type="PROSITE" id="PS01156">
    <property type="entry name" value="TONB_DEPENDENT_REC_2"/>
    <property type="match status" value="1"/>
</dbReference>
<feature type="domain" description="TonB-dependent receptor-like beta-barrel" evidence="12">
    <location>
        <begin position="329"/>
        <end position="776"/>
    </location>
</feature>
<dbReference type="AlphaFoldDB" id="A0A8J6QDF7"/>
<keyword evidence="9 10" id="KW-0998">Cell outer membrane</keyword>
<comment type="similarity">
    <text evidence="10 11">Belongs to the TonB-dependent receptor family.</text>
</comment>
<evidence type="ECO:0000256" key="5">
    <source>
        <dbReference type="ARBA" id="ARBA00022729"/>
    </source>
</evidence>
<evidence type="ECO:0000256" key="6">
    <source>
        <dbReference type="ARBA" id="ARBA00023077"/>
    </source>
</evidence>
<reference evidence="14" key="2">
    <citation type="submission" date="2020-09" db="EMBL/GenBank/DDBJ databases">
        <authorList>
            <person name="Wu Z."/>
        </authorList>
    </citation>
    <scope>NUCLEOTIDE SEQUENCE</scope>
    <source>
        <strain evidence="14">SC17</strain>
    </source>
</reference>
<keyword evidence="2 10" id="KW-0813">Transport</keyword>
<keyword evidence="6 11" id="KW-0798">TonB box</keyword>
<dbReference type="InterPro" id="IPR039426">
    <property type="entry name" value="TonB-dep_rcpt-like"/>
</dbReference>
<keyword evidence="15" id="KW-1185">Reference proteome</keyword>
<dbReference type="Pfam" id="PF07715">
    <property type="entry name" value="Plug"/>
    <property type="match status" value="1"/>
</dbReference>
<evidence type="ECO:0000313" key="15">
    <source>
        <dbReference type="Proteomes" id="UP000602057"/>
    </source>
</evidence>
<proteinExistence type="inferred from homology"/>
<evidence type="ECO:0000256" key="7">
    <source>
        <dbReference type="ARBA" id="ARBA00023136"/>
    </source>
</evidence>
<name>A0A8J6QDF7_9FLAO</name>
<evidence type="ECO:0000256" key="1">
    <source>
        <dbReference type="ARBA" id="ARBA00004571"/>
    </source>
</evidence>
<dbReference type="RefSeq" id="WP_188215550.1">
    <property type="nucleotide sequence ID" value="NZ_BAABGH010000010.1"/>
</dbReference>
<gene>
    <name evidence="14" type="ORF">ICJ84_06385</name>
</gene>
<dbReference type="SUPFAM" id="SSF56935">
    <property type="entry name" value="Porins"/>
    <property type="match status" value="1"/>
</dbReference>
<keyword evidence="4 10" id="KW-0812">Transmembrane</keyword>
<feature type="domain" description="TonB-dependent receptor plug" evidence="13">
    <location>
        <begin position="114"/>
        <end position="220"/>
    </location>
</feature>
<dbReference type="GO" id="GO:0009279">
    <property type="term" value="C:cell outer membrane"/>
    <property type="evidence" value="ECO:0007669"/>
    <property type="project" value="UniProtKB-SubCell"/>
</dbReference>
<evidence type="ECO:0000256" key="2">
    <source>
        <dbReference type="ARBA" id="ARBA00022448"/>
    </source>
</evidence>
<dbReference type="PANTHER" id="PTHR30069">
    <property type="entry name" value="TONB-DEPENDENT OUTER MEMBRANE RECEPTOR"/>
    <property type="match status" value="1"/>
</dbReference>
<dbReference type="Gene3D" id="2.170.130.10">
    <property type="entry name" value="TonB-dependent receptor, plug domain"/>
    <property type="match status" value="1"/>
</dbReference>
<dbReference type="Pfam" id="PF00593">
    <property type="entry name" value="TonB_dep_Rec_b-barrel"/>
    <property type="match status" value="1"/>
</dbReference>
<evidence type="ECO:0000256" key="8">
    <source>
        <dbReference type="ARBA" id="ARBA00023170"/>
    </source>
</evidence>
<keyword evidence="7 10" id="KW-0472">Membrane</keyword>
<comment type="caution">
    <text evidence="14">The sequence shown here is derived from an EMBL/GenBank/DDBJ whole genome shotgun (WGS) entry which is preliminary data.</text>
</comment>
<evidence type="ECO:0000259" key="13">
    <source>
        <dbReference type="Pfam" id="PF07715"/>
    </source>
</evidence>
<evidence type="ECO:0000313" key="14">
    <source>
        <dbReference type="EMBL" id="MBD0835055.1"/>
    </source>
</evidence>
<organism evidence="14 15">
    <name type="scientific">Aestuariibaculum suncheonense</name>
    <dbReference type="NCBI Taxonomy" id="1028745"/>
    <lineage>
        <taxon>Bacteria</taxon>
        <taxon>Pseudomonadati</taxon>
        <taxon>Bacteroidota</taxon>
        <taxon>Flavobacteriia</taxon>
        <taxon>Flavobacteriales</taxon>
        <taxon>Flavobacteriaceae</taxon>
    </lineage>
</organism>
<dbReference type="PANTHER" id="PTHR30069:SF29">
    <property type="entry name" value="HEMOGLOBIN AND HEMOGLOBIN-HAPTOGLOBIN-BINDING PROTEIN 1-RELATED"/>
    <property type="match status" value="1"/>
</dbReference>
<keyword evidence="8 14" id="KW-0675">Receptor</keyword>
<dbReference type="InterPro" id="IPR010917">
    <property type="entry name" value="TonB_rcpt_CS"/>
</dbReference>
<evidence type="ECO:0000259" key="12">
    <source>
        <dbReference type="Pfam" id="PF00593"/>
    </source>
</evidence>
<dbReference type="EMBL" id="JACVXC010000002">
    <property type="protein sequence ID" value="MBD0835055.1"/>
    <property type="molecule type" value="Genomic_DNA"/>
</dbReference>
<dbReference type="InterPro" id="IPR037066">
    <property type="entry name" value="Plug_dom_sf"/>
</dbReference>
<comment type="subcellular location">
    <subcellularLocation>
        <location evidence="1 10">Cell outer membrane</location>
        <topology evidence="1 10">Multi-pass membrane protein</topology>
    </subcellularLocation>
</comment>
<evidence type="ECO:0000256" key="10">
    <source>
        <dbReference type="PROSITE-ProRule" id="PRU01360"/>
    </source>
</evidence>
<dbReference type="InterPro" id="IPR036942">
    <property type="entry name" value="Beta-barrel_TonB_sf"/>
</dbReference>
<accession>A0A8J6QDF7</accession>
<evidence type="ECO:0000256" key="11">
    <source>
        <dbReference type="RuleBase" id="RU003357"/>
    </source>
</evidence>
<evidence type="ECO:0000256" key="3">
    <source>
        <dbReference type="ARBA" id="ARBA00022452"/>
    </source>
</evidence>
<keyword evidence="3 10" id="KW-1134">Transmembrane beta strand</keyword>
<dbReference type="PROSITE" id="PS52016">
    <property type="entry name" value="TONB_DEPENDENT_REC_3"/>
    <property type="match status" value="1"/>
</dbReference>
<evidence type="ECO:0000256" key="9">
    <source>
        <dbReference type="ARBA" id="ARBA00023237"/>
    </source>
</evidence>
<dbReference type="GO" id="GO:0015344">
    <property type="term" value="F:siderophore uptake transmembrane transporter activity"/>
    <property type="evidence" value="ECO:0007669"/>
    <property type="project" value="TreeGrafter"/>
</dbReference>
<reference evidence="14" key="1">
    <citation type="journal article" date="2013" name="Int. J. Syst. Evol. Microbiol.">
        <title>Aestuariibaculum suncheonense gen. nov., sp. nov., a marine bacterium of the family Flavobacteriaceae isolated from a tidal flat and emended descriptions of the genera Gaetbulibacter and Tamlana.</title>
        <authorList>
            <person name="Jeong S.H."/>
            <person name="Park M.S."/>
            <person name="Jin H.M."/>
            <person name="Lee K."/>
            <person name="Park W."/>
            <person name="Jeon C.O."/>
        </authorList>
    </citation>
    <scope>NUCLEOTIDE SEQUENCE</scope>
    <source>
        <strain evidence="14">SC17</strain>
    </source>
</reference>
<dbReference type="Proteomes" id="UP000602057">
    <property type="component" value="Unassembled WGS sequence"/>
</dbReference>
<evidence type="ECO:0000256" key="4">
    <source>
        <dbReference type="ARBA" id="ARBA00022692"/>
    </source>
</evidence>
<dbReference type="InterPro" id="IPR000531">
    <property type="entry name" value="Beta-barrel_TonB"/>
</dbReference>